<evidence type="ECO:0000256" key="1">
    <source>
        <dbReference type="ARBA" id="ARBA00004496"/>
    </source>
</evidence>
<dbReference type="NCBIfam" id="TIGR00409">
    <property type="entry name" value="proS_fam_II"/>
    <property type="match status" value="1"/>
</dbReference>
<dbReference type="Pfam" id="PF03129">
    <property type="entry name" value="HGTP_anticodon"/>
    <property type="match status" value="1"/>
</dbReference>
<keyword evidence="6 14" id="KW-0436">Ligase</keyword>
<dbReference type="Proteomes" id="UP000176967">
    <property type="component" value="Unassembled WGS sequence"/>
</dbReference>
<proteinExistence type="predicted"/>
<dbReference type="InterPro" id="IPR004154">
    <property type="entry name" value="Anticodon-bd"/>
</dbReference>
<comment type="catalytic activity">
    <reaction evidence="11">
        <text>tRNA(Pro) + L-proline + ATP = L-prolyl-tRNA(Pro) + AMP + diphosphate</text>
        <dbReference type="Rhea" id="RHEA:14305"/>
        <dbReference type="Rhea" id="RHEA-COMP:9700"/>
        <dbReference type="Rhea" id="RHEA-COMP:9702"/>
        <dbReference type="ChEBI" id="CHEBI:30616"/>
        <dbReference type="ChEBI" id="CHEBI:33019"/>
        <dbReference type="ChEBI" id="CHEBI:60039"/>
        <dbReference type="ChEBI" id="CHEBI:78442"/>
        <dbReference type="ChEBI" id="CHEBI:78532"/>
        <dbReference type="ChEBI" id="CHEBI:456215"/>
        <dbReference type="EC" id="6.1.1.15"/>
    </reaction>
</comment>
<evidence type="ECO:0000256" key="5">
    <source>
        <dbReference type="ARBA" id="ARBA00022490"/>
    </source>
</evidence>
<comment type="subcellular location">
    <subcellularLocation>
        <location evidence="1">Cytoplasm</location>
    </subcellularLocation>
</comment>
<dbReference type="GO" id="GO:0005524">
    <property type="term" value="F:ATP binding"/>
    <property type="evidence" value="ECO:0007669"/>
    <property type="project" value="UniProtKB-KW"/>
</dbReference>
<dbReference type="SUPFAM" id="SSF55681">
    <property type="entry name" value="Class II aaRS and biotin synthetases"/>
    <property type="match status" value="1"/>
</dbReference>
<dbReference type="InterPro" id="IPR004500">
    <property type="entry name" value="Pro-tRNA-synth_IIa_bac-type"/>
</dbReference>
<name>A0A1F4VYU6_UNCKA</name>
<accession>A0A1F4VYU6</accession>
<evidence type="ECO:0000256" key="11">
    <source>
        <dbReference type="ARBA" id="ARBA00047671"/>
    </source>
</evidence>
<feature type="domain" description="Aminoacyl-transfer RNA synthetases class-II family profile" evidence="13">
    <location>
        <begin position="38"/>
        <end position="319"/>
    </location>
</feature>
<sequence>MRYSKFIGRSLREVPKEAEALSHRLLLKAGYVDQLMAGVYTFLPLGRRVMRKIEEIIREEMEGIGGQEILMPALQKKEQWLESGRWDGPGEIDPPLFKFEDRAGRETALGPTHEEIVTDLARRFISSYKDLPLAVFQIQTKFRNEMRPTGGVLRTREFTMKDLYSFHASEEDLDRYYQDVLKAYERIFARCGLKVLVVAAHSGTIGGSESHEFMLPADSGEDKALYCEHCDFASNLHKSGELKSCPDCGQAIFTSAAIELAHIFKLGTVYSKKMKAFFVDADGSRKPVVMGCYGIGLARIMAAAIENKSGHDERGIIWPKELTPFDVHLVSLEGGQEAAETLYDAMEKSGLEVLYDDRDEAAGVKLTDADLIGVPVRVLVSKKSLAAGGVEVSRRADGKAEVVTVEKLADKIKEAYRQT</sequence>
<evidence type="ECO:0000313" key="15">
    <source>
        <dbReference type="Proteomes" id="UP000176967"/>
    </source>
</evidence>
<dbReference type="InterPro" id="IPR044140">
    <property type="entry name" value="ProRS_anticodon_short"/>
</dbReference>
<dbReference type="PANTHER" id="PTHR42753">
    <property type="entry name" value="MITOCHONDRIAL RIBOSOME PROTEIN L39/PROLYL-TRNA LIGASE FAMILY MEMBER"/>
    <property type="match status" value="1"/>
</dbReference>
<dbReference type="GO" id="GO:0006433">
    <property type="term" value="P:prolyl-tRNA aminoacylation"/>
    <property type="evidence" value="ECO:0007669"/>
    <property type="project" value="UniProtKB-UniRule"/>
</dbReference>
<evidence type="ECO:0000313" key="14">
    <source>
        <dbReference type="EMBL" id="OGC62349.1"/>
    </source>
</evidence>
<evidence type="ECO:0000256" key="7">
    <source>
        <dbReference type="ARBA" id="ARBA00022741"/>
    </source>
</evidence>
<dbReference type="Gene3D" id="3.30.930.10">
    <property type="entry name" value="Bira Bifunctional Protein, Domain 2"/>
    <property type="match status" value="1"/>
</dbReference>
<dbReference type="InterPro" id="IPR036621">
    <property type="entry name" value="Anticodon-bd_dom_sf"/>
</dbReference>
<dbReference type="InterPro" id="IPR033730">
    <property type="entry name" value="ProRS_core_prok"/>
</dbReference>
<dbReference type="GO" id="GO:0005829">
    <property type="term" value="C:cytosol"/>
    <property type="evidence" value="ECO:0007669"/>
    <property type="project" value="TreeGrafter"/>
</dbReference>
<comment type="caution">
    <text evidence="14">The sequence shown here is derived from an EMBL/GenBank/DDBJ whole genome shotgun (WGS) entry which is preliminary data.</text>
</comment>
<dbReference type="CDD" id="cd00779">
    <property type="entry name" value="ProRS_core_prok"/>
    <property type="match status" value="1"/>
</dbReference>
<protein>
    <recommendedName>
        <fullName evidence="4 12">Proline--tRNA ligase</fullName>
        <ecNumber evidence="3 12">6.1.1.15</ecNumber>
    </recommendedName>
</protein>
<keyword evidence="7" id="KW-0547">Nucleotide-binding</keyword>
<dbReference type="AlphaFoldDB" id="A0A1F4VYU6"/>
<dbReference type="PANTHER" id="PTHR42753:SF2">
    <property type="entry name" value="PROLINE--TRNA LIGASE"/>
    <property type="match status" value="1"/>
</dbReference>
<dbReference type="InterPro" id="IPR006195">
    <property type="entry name" value="aa-tRNA-synth_II"/>
</dbReference>
<dbReference type="STRING" id="1802628.A2890_01980"/>
<keyword evidence="9" id="KW-0648">Protein biosynthesis</keyword>
<dbReference type="EMBL" id="MEVL01000012">
    <property type="protein sequence ID" value="OGC62349.1"/>
    <property type="molecule type" value="Genomic_DNA"/>
</dbReference>
<organism evidence="14 15">
    <name type="scientific">candidate division WWE3 bacterium RIFCSPLOWO2_01_FULL_53_14</name>
    <dbReference type="NCBI Taxonomy" id="1802628"/>
    <lineage>
        <taxon>Bacteria</taxon>
        <taxon>Katanobacteria</taxon>
    </lineage>
</organism>
<evidence type="ECO:0000256" key="10">
    <source>
        <dbReference type="ARBA" id="ARBA00023146"/>
    </source>
</evidence>
<evidence type="ECO:0000256" key="3">
    <source>
        <dbReference type="ARBA" id="ARBA00012831"/>
    </source>
</evidence>
<gene>
    <name evidence="14" type="ORF">A2890_01980</name>
</gene>
<evidence type="ECO:0000256" key="9">
    <source>
        <dbReference type="ARBA" id="ARBA00022917"/>
    </source>
</evidence>
<evidence type="ECO:0000256" key="8">
    <source>
        <dbReference type="ARBA" id="ARBA00022840"/>
    </source>
</evidence>
<keyword evidence="10" id="KW-0030">Aminoacyl-tRNA synthetase</keyword>
<comment type="subunit">
    <text evidence="2">Homodimer.</text>
</comment>
<dbReference type="InterPro" id="IPR045864">
    <property type="entry name" value="aa-tRNA-synth_II/BPL/LPL"/>
</dbReference>
<evidence type="ECO:0000256" key="6">
    <source>
        <dbReference type="ARBA" id="ARBA00022598"/>
    </source>
</evidence>
<dbReference type="PROSITE" id="PS50862">
    <property type="entry name" value="AA_TRNA_LIGASE_II"/>
    <property type="match status" value="1"/>
</dbReference>
<reference evidence="14 15" key="1">
    <citation type="journal article" date="2016" name="Nat. Commun.">
        <title>Thousands of microbial genomes shed light on interconnected biogeochemical processes in an aquifer system.</title>
        <authorList>
            <person name="Anantharaman K."/>
            <person name="Brown C.T."/>
            <person name="Hug L.A."/>
            <person name="Sharon I."/>
            <person name="Castelle C.J."/>
            <person name="Probst A.J."/>
            <person name="Thomas B.C."/>
            <person name="Singh A."/>
            <person name="Wilkins M.J."/>
            <person name="Karaoz U."/>
            <person name="Brodie E.L."/>
            <person name="Williams K.H."/>
            <person name="Hubbard S.S."/>
            <person name="Banfield J.F."/>
        </authorList>
    </citation>
    <scope>NUCLEOTIDE SEQUENCE [LARGE SCALE GENOMIC DNA]</scope>
</reference>
<dbReference type="InterPro" id="IPR050062">
    <property type="entry name" value="Pro-tRNA_synthetase"/>
</dbReference>
<keyword evidence="5" id="KW-0963">Cytoplasm</keyword>
<dbReference type="InterPro" id="IPR002316">
    <property type="entry name" value="Pro-tRNA-ligase_IIa"/>
</dbReference>
<evidence type="ECO:0000256" key="2">
    <source>
        <dbReference type="ARBA" id="ARBA00011738"/>
    </source>
</evidence>
<dbReference type="PRINTS" id="PR01046">
    <property type="entry name" value="TRNASYNTHPRO"/>
</dbReference>
<evidence type="ECO:0000256" key="4">
    <source>
        <dbReference type="ARBA" id="ARBA00019110"/>
    </source>
</evidence>
<dbReference type="CDD" id="cd00861">
    <property type="entry name" value="ProRS_anticodon_short"/>
    <property type="match status" value="1"/>
</dbReference>
<dbReference type="InterPro" id="IPR002314">
    <property type="entry name" value="aa-tRNA-synt_IIb"/>
</dbReference>
<dbReference type="Gene3D" id="3.40.50.800">
    <property type="entry name" value="Anticodon-binding domain"/>
    <property type="match status" value="1"/>
</dbReference>
<evidence type="ECO:0000259" key="13">
    <source>
        <dbReference type="PROSITE" id="PS50862"/>
    </source>
</evidence>
<dbReference type="EC" id="6.1.1.15" evidence="3 12"/>
<keyword evidence="8" id="KW-0067">ATP-binding</keyword>
<evidence type="ECO:0000256" key="12">
    <source>
        <dbReference type="NCBIfam" id="TIGR00409"/>
    </source>
</evidence>
<dbReference type="SUPFAM" id="SSF52954">
    <property type="entry name" value="Class II aaRS ABD-related"/>
    <property type="match status" value="1"/>
</dbReference>
<dbReference type="GO" id="GO:0004827">
    <property type="term" value="F:proline-tRNA ligase activity"/>
    <property type="evidence" value="ECO:0007669"/>
    <property type="project" value="UniProtKB-UniRule"/>
</dbReference>
<dbReference type="Pfam" id="PF00587">
    <property type="entry name" value="tRNA-synt_2b"/>
    <property type="match status" value="1"/>
</dbReference>